<dbReference type="PANTHER" id="PTHR32322">
    <property type="entry name" value="INNER MEMBRANE TRANSPORTER"/>
    <property type="match status" value="1"/>
</dbReference>
<comment type="caution">
    <text evidence="8">The sequence shown here is derived from an EMBL/GenBank/DDBJ whole genome shotgun (WGS) entry which is preliminary data.</text>
</comment>
<name>A0ABW5L528_9SPHI</name>
<feature type="transmembrane region" description="Helical" evidence="6">
    <location>
        <begin position="160"/>
        <end position="178"/>
    </location>
</feature>
<dbReference type="RefSeq" id="WP_210352779.1">
    <property type="nucleotide sequence ID" value="NZ_JAEQMU010000001.1"/>
</dbReference>
<feature type="transmembrane region" description="Helical" evidence="6">
    <location>
        <begin position="35"/>
        <end position="58"/>
    </location>
</feature>
<keyword evidence="5 6" id="KW-0472">Membrane</keyword>
<proteinExistence type="inferred from homology"/>
<comment type="subcellular location">
    <subcellularLocation>
        <location evidence="1">Membrane</location>
        <topology evidence="1">Multi-pass membrane protein</topology>
    </subcellularLocation>
</comment>
<feature type="transmembrane region" description="Helical" evidence="6">
    <location>
        <begin position="12"/>
        <end position="29"/>
    </location>
</feature>
<feature type="transmembrane region" description="Helical" evidence="6">
    <location>
        <begin position="70"/>
        <end position="89"/>
    </location>
</feature>
<dbReference type="Proteomes" id="UP001597440">
    <property type="component" value="Unassembled WGS sequence"/>
</dbReference>
<keyword evidence="9" id="KW-1185">Reference proteome</keyword>
<feature type="domain" description="EamA" evidence="7">
    <location>
        <begin position="12"/>
        <end position="143"/>
    </location>
</feature>
<dbReference type="SUPFAM" id="SSF103481">
    <property type="entry name" value="Multidrug resistance efflux transporter EmrE"/>
    <property type="match status" value="2"/>
</dbReference>
<evidence type="ECO:0000256" key="5">
    <source>
        <dbReference type="ARBA" id="ARBA00023136"/>
    </source>
</evidence>
<evidence type="ECO:0000259" key="7">
    <source>
        <dbReference type="Pfam" id="PF00892"/>
    </source>
</evidence>
<evidence type="ECO:0000256" key="3">
    <source>
        <dbReference type="ARBA" id="ARBA00022692"/>
    </source>
</evidence>
<dbReference type="InterPro" id="IPR037185">
    <property type="entry name" value="EmrE-like"/>
</dbReference>
<feature type="transmembrane region" description="Helical" evidence="6">
    <location>
        <begin position="198"/>
        <end position="219"/>
    </location>
</feature>
<evidence type="ECO:0000313" key="9">
    <source>
        <dbReference type="Proteomes" id="UP001597440"/>
    </source>
</evidence>
<evidence type="ECO:0000256" key="1">
    <source>
        <dbReference type="ARBA" id="ARBA00004141"/>
    </source>
</evidence>
<keyword evidence="4 6" id="KW-1133">Transmembrane helix</keyword>
<feature type="transmembrane region" description="Helical" evidence="6">
    <location>
        <begin position="291"/>
        <end position="312"/>
    </location>
</feature>
<keyword evidence="3 6" id="KW-0812">Transmembrane</keyword>
<feature type="transmembrane region" description="Helical" evidence="6">
    <location>
        <begin position="126"/>
        <end position="148"/>
    </location>
</feature>
<feature type="domain" description="EamA" evidence="7">
    <location>
        <begin position="195"/>
        <end position="308"/>
    </location>
</feature>
<dbReference type="Pfam" id="PF00892">
    <property type="entry name" value="EamA"/>
    <property type="match status" value="2"/>
</dbReference>
<organism evidence="8 9">
    <name type="scientific">Sphingobacterium tabacisoli</name>
    <dbReference type="NCBI Taxonomy" id="2044855"/>
    <lineage>
        <taxon>Bacteria</taxon>
        <taxon>Pseudomonadati</taxon>
        <taxon>Bacteroidota</taxon>
        <taxon>Sphingobacteriia</taxon>
        <taxon>Sphingobacteriales</taxon>
        <taxon>Sphingobacteriaceae</taxon>
        <taxon>Sphingobacterium</taxon>
    </lineage>
</organism>
<feature type="transmembrane region" description="Helical" evidence="6">
    <location>
        <begin position="239"/>
        <end position="257"/>
    </location>
</feature>
<dbReference type="InterPro" id="IPR000620">
    <property type="entry name" value="EamA_dom"/>
</dbReference>
<accession>A0ABW5L528</accession>
<feature type="transmembrane region" description="Helical" evidence="6">
    <location>
        <begin position="269"/>
        <end position="285"/>
    </location>
</feature>
<gene>
    <name evidence="8" type="ORF">ACFSQW_17250</name>
</gene>
<evidence type="ECO:0000256" key="4">
    <source>
        <dbReference type="ARBA" id="ARBA00022989"/>
    </source>
</evidence>
<comment type="similarity">
    <text evidence="2">Belongs to the EamA transporter family.</text>
</comment>
<dbReference type="EMBL" id="JBHULD010000018">
    <property type="protein sequence ID" value="MFD2556144.1"/>
    <property type="molecule type" value="Genomic_DNA"/>
</dbReference>
<evidence type="ECO:0000256" key="2">
    <source>
        <dbReference type="ARBA" id="ARBA00007362"/>
    </source>
</evidence>
<protein>
    <submittedName>
        <fullName evidence="8">EamA family transporter</fullName>
    </submittedName>
</protein>
<feature type="transmembrane region" description="Helical" evidence="6">
    <location>
        <begin position="95"/>
        <end position="114"/>
    </location>
</feature>
<dbReference type="PANTHER" id="PTHR32322:SF2">
    <property type="entry name" value="EAMA DOMAIN-CONTAINING PROTEIN"/>
    <property type="match status" value="1"/>
</dbReference>
<reference evidence="9" key="1">
    <citation type="journal article" date="2019" name="Int. J. Syst. Evol. Microbiol.">
        <title>The Global Catalogue of Microorganisms (GCM) 10K type strain sequencing project: providing services to taxonomists for standard genome sequencing and annotation.</title>
        <authorList>
            <consortium name="The Broad Institute Genomics Platform"/>
            <consortium name="The Broad Institute Genome Sequencing Center for Infectious Disease"/>
            <person name="Wu L."/>
            <person name="Ma J."/>
        </authorList>
    </citation>
    <scope>NUCLEOTIDE SEQUENCE [LARGE SCALE GENOMIC DNA]</scope>
    <source>
        <strain evidence="9">KCTC 52298</strain>
    </source>
</reference>
<sequence length="371" mass="41873">MEEKNPSVARIVFAYLVVYIVWGSTFFFIEKALRSFSPFVLGSIRFIIAGTLLMGYCGLKGYKIFNRADVKQAIFVGFLLLFVDMAAIIWSEQYISSGIVSILSAATAIWFIIFDKPKWKENFSSLPIILGLILGFTGVIMLFAEQVFGQTDDGEKSQNLIAMGVLIMGTIGWTIGSLTSKYSQKEKTEKRKEQPLNVIVKTAWQMVTAGVAFTTVALLNGEYKAFDYKAVYLADWGAIIYLVTFGSILAFSSYIWLLQVRPATEVSTYAYVNPIVALLLVHFFTDHQVTPLQIIGLVVVLFSVLLMNWNLYKNNRTIRALRYRKKLKRVKNMAPKSSIPRIIEVADFNAKEKKKQVAKEAKKESSSFLDE</sequence>
<dbReference type="InterPro" id="IPR050638">
    <property type="entry name" value="AA-Vitamin_Transporters"/>
</dbReference>
<evidence type="ECO:0000313" key="8">
    <source>
        <dbReference type="EMBL" id="MFD2556144.1"/>
    </source>
</evidence>
<evidence type="ECO:0000256" key="6">
    <source>
        <dbReference type="SAM" id="Phobius"/>
    </source>
</evidence>